<keyword evidence="2" id="KW-1185">Reference proteome</keyword>
<dbReference type="AlphaFoldDB" id="A0A839SSJ1"/>
<evidence type="ECO:0000313" key="2">
    <source>
        <dbReference type="Proteomes" id="UP000581135"/>
    </source>
</evidence>
<dbReference type="EMBL" id="JACHXA010000005">
    <property type="protein sequence ID" value="MBB3065771.1"/>
    <property type="molecule type" value="Genomic_DNA"/>
</dbReference>
<proteinExistence type="predicted"/>
<dbReference type="RefSeq" id="WP_183416597.1">
    <property type="nucleotide sequence ID" value="NZ_JACHXA010000005.1"/>
</dbReference>
<name>A0A839SSJ1_9PROT</name>
<comment type="caution">
    <text evidence="1">The sequence shown here is derived from an EMBL/GenBank/DDBJ whole genome shotgun (WGS) entry which is preliminary data.</text>
</comment>
<accession>A0A839SSJ1</accession>
<gene>
    <name evidence="1" type="ORF">FHR98_002067</name>
</gene>
<dbReference type="Proteomes" id="UP000581135">
    <property type="component" value="Unassembled WGS sequence"/>
</dbReference>
<protein>
    <recommendedName>
        <fullName evidence="3">Replication initiation factor</fullName>
    </recommendedName>
</protein>
<evidence type="ECO:0000313" key="1">
    <source>
        <dbReference type="EMBL" id="MBB3065771.1"/>
    </source>
</evidence>
<evidence type="ECO:0008006" key="3">
    <source>
        <dbReference type="Google" id="ProtNLM"/>
    </source>
</evidence>
<organism evidence="1 2">
    <name type="scientific">Limibacillus halophilus</name>
    <dbReference type="NCBI Taxonomy" id="1579333"/>
    <lineage>
        <taxon>Bacteria</taxon>
        <taxon>Pseudomonadati</taxon>
        <taxon>Pseudomonadota</taxon>
        <taxon>Alphaproteobacteria</taxon>
        <taxon>Rhodospirillales</taxon>
        <taxon>Rhodovibrionaceae</taxon>
        <taxon>Limibacillus</taxon>
    </lineage>
</organism>
<reference evidence="1 2" key="1">
    <citation type="submission" date="2020-08" db="EMBL/GenBank/DDBJ databases">
        <title>Genomic Encyclopedia of Type Strains, Phase III (KMG-III): the genomes of soil and plant-associated and newly described type strains.</title>
        <authorList>
            <person name="Whitman W."/>
        </authorList>
    </citation>
    <scope>NUCLEOTIDE SEQUENCE [LARGE SCALE GENOMIC DNA]</scope>
    <source>
        <strain evidence="1 2">CECT 8803</strain>
    </source>
</reference>
<sequence length="370" mass="42324">MALEPLRIAATMTSERPRLLLSGIDSLYVSYFVSMGESWLDFDELAYQQQRLKESRRDEVAKITIGGESFALMPYGLHPYRYVLVNEDFEIRLTEKMQPSCHVRFSSKGLWSHGYAALLARLNAWLEAINGALYRPSSVSRIDWSFDYDLPLVDFAADHFVTRASKDAIYREHGLVQTLTFGRGEVVVRLYDKSAEIEQESGKVFFHQLWGQKENVWRVEFQIRRERLAPGGITNPTEIGIHQGDILRELANSHTTLRKPSGDSNRSRWPLHPLWQGLLQDISALDQTGLIREIDRQAPLNWRLFQQTKSLHGGLKGLAAVLGLLKGATAPLTIEEVHAELLSHLKLHHDPYTWEQDVAARITKYSYGLW</sequence>